<dbReference type="PANTHER" id="PTHR13211">
    <property type="entry name" value="TELOMERASE CAJAL BODY PROTEIN 1"/>
    <property type="match status" value="1"/>
</dbReference>
<dbReference type="InterPro" id="IPR051150">
    <property type="entry name" value="SWT21/TCAB1_mRNA_Telomere"/>
</dbReference>
<reference evidence="2 3" key="1">
    <citation type="journal article" date="2019" name="Nat. Ecol. Evol.">
        <title>Megaphylogeny resolves global patterns of mushroom evolution.</title>
        <authorList>
            <person name="Varga T."/>
            <person name="Krizsan K."/>
            <person name="Foldi C."/>
            <person name="Dima B."/>
            <person name="Sanchez-Garcia M."/>
            <person name="Sanchez-Ramirez S."/>
            <person name="Szollosi G.J."/>
            <person name="Szarkandi J.G."/>
            <person name="Papp V."/>
            <person name="Albert L."/>
            <person name="Andreopoulos W."/>
            <person name="Angelini C."/>
            <person name="Antonin V."/>
            <person name="Barry K.W."/>
            <person name="Bougher N.L."/>
            <person name="Buchanan P."/>
            <person name="Buyck B."/>
            <person name="Bense V."/>
            <person name="Catcheside P."/>
            <person name="Chovatia M."/>
            <person name="Cooper J."/>
            <person name="Damon W."/>
            <person name="Desjardin D."/>
            <person name="Finy P."/>
            <person name="Geml J."/>
            <person name="Haridas S."/>
            <person name="Hughes K."/>
            <person name="Justo A."/>
            <person name="Karasinski D."/>
            <person name="Kautmanova I."/>
            <person name="Kiss B."/>
            <person name="Kocsube S."/>
            <person name="Kotiranta H."/>
            <person name="LaButti K.M."/>
            <person name="Lechner B.E."/>
            <person name="Liimatainen K."/>
            <person name="Lipzen A."/>
            <person name="Lukacs Z."/>
            <person name="Mihaltcheva S."/>
            <person name="Morgado L.N."/>
            <person name="Niskanen T."/>
            <person name="Noordeloos M.E."/>
            <person name="Ohm R.A."/>
            <person name="Ortiz-Santana B."/>
            <person name="Ovrebo C."/>
            <person name="Racz N."/>
            <person name="Riley R."/>
            <person name="Savchenko A."/>
            <person name="Shiryaev A."/>
            <person name="Soop K."/>
            <person name="Spirin V."/>
            <person name="Szebenyi C."/>
            <person name="Tomsovsky M."/>
            <person name="Tulloss R.E."/>
            <person name="Uehling J."/>
            <person name="Grigoriev I.V."/>
            <person name="Vagvolgyi C."/>
            <person name="Papp T."/>
            <person name="Martin F.M."/>
            <person name="Miettinen O."/>
            <person name="Hibbett D.S."/>
            <person name="Nagy L.G."/>
        </authorList>
    </citation>
    <scope>NUCLEOTIDE SEQUENCE [LARGE SCALE GENOMIC DNA]</scope>
    <source>
        <strain evidence="2 3">CBS 121175</strain>
    </source>
</reference>
<dbReference type="AlphaFoldDB" id="A0A5C3KGZ0"/>
<dbReference type="OrthoDB" id="239865at2759"/>
<sequence>MNYDTSEEAIWKPPAYSFASEPALASVSTLKDDGFPRNAQWTLDGSAVLVQCEDHTLQVFDSFIGGDVLKPTISIPQPGPVVATQWFPAASKENPAAYCLVASVRDTPVKLLDASNGRLRASYPIVDHRERQIAPQSLAFTFPGDKLYCGFEDAIEVFDVGRPGEGTRLHTTPSRKSKDGLKGIISSLAFSSFYGSEDSLFAAGTFSPVPGNIALFTESQGETPAMYIGGGPRAGVVQMQFNPMRPYVLYAAYRATGAGLIYSWDIRTNVDLPLAIYDSRPRTDMEGTGRPVDAEASRRNQRMSFGLDVGGRYLGIGNWAGEISVFDLEKAEGNITEEPSQEGDVEKRGPEFRFSAHKDTIGSVSFRPWNSQILSVSGSRHWPEDEDSGSSGDEEEQRDASEPQPSRYQKRAPKPVVSFDSSMKLWECQPKADANATGTGSPIVVV</sequence>
<accession>A0A5C3KGZ0</accession>
<dbReference type="InterPro" id="IPR015943">
    <property type="entry name" value="WD40/YVTN_repeat-like_dom_sf"/>
</dbReference>
<name>A0A5C3KGZ0_COPMA</name>
<dbReference type="SUPFAM" id="SSF50978">
    <property type="entry name" value="WD40 repeat-like"/>
    <property type="match status" value="1"/>
</dbReference>
<evidence type="ECO:0000313" key="2">
    <source>
        <dbReference type="EMBL" id="TFK19466.1"/>
    </source>
</evidence>
<dbReference type="STRING" id="230819.A0A5C3KGZ0"/>
<organism evidence="2 3">
    <name type="scientific">Coprinopsis marcescibilis</name>
    <name type="common">Agaric fungus</name>
    <name type="synonym">Psathyrella marcescibilis</name>
    <dbReference type="NCBI Taxonomy" id="230819"/>
    <lineage>
        <taxon>Eukaryota</taxon>
        <taxon>Fungi</taxon>
        <taxon>Dikarya</taxon>
        <taxon>Basidiomycota</taxon>
        <taxon>Agaricomycotina</taxon>
        <taxon>Agaricomycetes</taxon>
        <taxon>Agaricomycetidae</taxon>
        <taxon>Agaricales</taxon>
        <taxon>Agaricineae</taxon>
        <taxon>Psathyrellaceae</taxon>
        <taxon>Coprinopsis</taxon>
    </lineage>
</organism>
<dbReference type="Proteomes" id="UP000307440">
    <property type="component" value="Unassembled WGS sequence"/>
</dbReference>
<gene>
    <name evidence="2" type="ORF">FA15DRAFT_648298</name>
</gene>
<protein>
    <recommendedName>
        <fullName evidence="4">WD40 repeat-like protein</fullName>
    </recommendedName>
</protein>
<keyword evidence="3" id="KW-1185">Reference proteome</keyword>
<proteinExistence type="predicted"/>
<evidence type="ECO:0000256" key="1">
    <source>
        <dbReference type="SAM" id="MobiDB-lite"/>
    </source>
</evidence>
<dbReference type="EMBL" id="ML210339">
    <property type="protein sequence ID" value="TFK19466.1"/>
    <property type="molecule type" value="Genomic_DNA"/>
</dbReference>
<dbReference type="Gene3D" id="2.130.10.10">
    <property type="entry name" value="YVTN repeat-like/Quinoprotein amine dehydrogenase"/>
    <property type="match status" value="1"/>
</dbReference>
<evidence type="ECO:0000313" key="3">
    <source>
        <dbReference type="Proteomes" id="UP000307440"/>
    </source>
</evidence>
<dbReference type="PANTHER" id="PTHR13211:SF0">
    <property type="entry name" value="TELOMERASE CAJAL BODY PROTEIN 1"/>
    <property type="match status" value="1"/>
</dbReference>
<feature type="region of interest" description="Disordered" evidence="1">
    <location>
        <begin position="376"/>
        <end position="416"/>
    </location>
</feature>
<dbReference type="InterPro" id="IPR036322">
    <property type="entry name" value="WD40_repeat_dom_sf"/>
</dbReference>
<evidence type="ECO:0008006" key="4">
    <source>
        <dbReference type="Google" id="ProtNLM"/>
    </source>
</evidence>
<feature type="compositionally biased region" description="Acidic residues" evidence="1">
    <location>
        <begin position="384"/>
        <end position="397"/>
    </location>
</feature>